<dbReference type="Gene3D" id="2.170.170.11">
    <property type="entry name" value="Malate synthase G - maily-beta sub-domain"/>
    <property type="match status" value="1"/>
</dbReference>
<dbReference type="InterPro" id="IPR011076">
    <property type="entry name" value="Malate_synth_sf"/>
</dbReference>
<dbReference type="InterPro" id="IPR048357">
    <property type="entry name" value="MSG_insertion"/>
</dbReference>
<evidence type="ECO:0000313" key="2">
    <source>
        <dbReference type="EMBL" id="MBT1444336.1"/>
    </source>
</evidence>
<gene>
    <name evidence="2" type="ORF">KJI95_07325</name>
</gene>
<protein>
    <submittedName>
        <fullName evidence="2">Malate synthase</fullName>
    </submittedName>
</protein>
<dbReference type="PANTHER" id="PTHR42739">
    <property type="entry name" value="MALATE SYNTHASE G"/>
    <property type="match status" value="1"/>
</dbReference>
<feature type="domain" description="Malate synthase G alpha-beta insertion" evidence="1">
    <location>
        <begin position="37"/>
        <end position="101"/>
    </location>
</feature>
<keyword evidence="3" id="KW-1185">Reference proteome</keyword>
<evidence type="ECO:0000259" key="1">
    <source>
        <dbReference type="Pfam" id="PF20658"/>
    </source>
</evidence>
<dbReference type="RefSeq" id="WP_214506528.1">
    <property type="nucleotide sequence ID" value="NZ_JAHEPS010000002.1"/>
</dbReference>
<comment type="caution">
    <text evidence="2">The sequence shown here is derived from an EMBL/GenBank/DDBJ whole genome shotgun (WGS) entry which is preliminary data.</text>
</comment>
<reference evidence="2 3" key="1">
    <citation type="submission" date="2021-05" db="EMBL/GenBank/DDBJ databases">
        <title>Shewanella sp. JM162201.</title>
        <authorList>
            <person name="Xu S."/>
            <person name="Li A."/>
        </authorList>
    </citation>
    <scope>NUCLEOTIDE SEQUENCE [LARGE SCALE GENOMIC DNA]</scope>
    <source>
        <strain evidence="2 3">JM162201</strain>
    </source>
</reference>
<dbReference type="SUPFAM" id="SSF51645">
    <property type="entry name" value="Malate synthase G"/>
    <property type="match status" value="1"/>
</dbReference>
<dbReference type="Proteomes" id="UP001195903">
    <property type="component" value="Unassembled WGS sequence"/>
</dbReference>
<sequence>MNMTMMHTQSNQQQLTHFIGEAIAAVVNGAKRGVSLDSATGFLDQRFPLARGSHKAVKSYVVYYQHLLAFFDDGSHSGLEQPAQFVALCGHRESPAALLLKSGDIHVELTLDKNGAMGAANPAHIEDIQVESPGFCLRDSDECATDAVSQCRNWLSLLHAEACEEACRQSRERRFTAKDGGEYRLAELGIW</sequence>
<dbReference type="NCBIfam" id="NF006511">
    <property type="entry name" value="PRK08951.1"/>
    <property type="match status" value="1"/>
</dbReference>
<dbReference type="Pfam" id="PF20658">
    <property type="entry name" value="MSG_insertion"/>
    <property type="match status" value="1"/>
</dbReference>
<organism evidence="2 3">
    <name type="scientific">Shewanella jiangmenensis</name>
    <dbReference type="NCBI Taxonomy" id="2837387"/>
    <lineage>
        <taxon>Bacteria</taxon>
        <taxon>Pseudomonadati</taxon>
        <taxon>Pseudomonadota</taxon>
        <taxon>Gammaproteobacteria</taxon>
        <taxon>Alteromonadales</taxon>
        <taxon>Shewanellaceae</taxon>
        <taxon>Shewanella</taxon>
    </lineage>
</organism>
<evidence type="ECO:0000313" key="3">
    <source>
        <dbReference type="Proteomes" id="UP001195903"/>
    </source>
</evidence>
<dbReference type="EMBL" id="JAHEPS010000002">
    <property type="protein sequence ID" value="MBT1444336.1"/>
    <property type="molecule type" value="Genomic_DNA"/>
</dbReference>
<proteinExistence type="predicted"/>
<dbReference type="PANTHER" id="PTHR42739:SF1">
    <property type="entry name" value="MALATE SYNTHASE G"/>
    <property type="match status" value="1"/>
</dbReference>
<accession>A0ABS5V1I7</accession>
<dbReference type="InterPro" id="IPR006253">
    <property type="entry name" value="Malate_synthG"/>
</dbReference>
<name>A0ABS5V1I7_9GAMM</name>